<keyword evidence="13" id="KW-1185">Reference proteome</keyword>
<reference evidence="12 13" key="1">
    <citation type="submission" date="2022-06" db="EMBL/GenBank/DDBJ databases">
        <title>Runella sp. S5 genome sequencing.</title>
        <authorList>
            <person name="Park S."/>
        </authorList>
    </citation>
    <scope>NUCLEOTIDE SEQUENCE [LARGE SCALE GENOMIC DNA]</scope>
    <source>
        <strain evidence="12 13">S5</strain>
    </source>
</reference>
<keyword evidence="7 10" id="KW-0472">Membrane</keyword>
<dbReference type="EMBL" id="JAMZEL010000006">
    <property type="protein sequence ID" value="MCP1384038.1"/>
    <property type="molecule type" value="Genomic_DNA"/>
</dbReference>
<comment type="caution">
    <text evidence="12">The sequence shown here is derived from an EMBL/GenBank/DDBJ whole genome shotgun (WGS) entry which is preliminary data.</text>
</comment>
<evidence type="ECO:0000256" key="7">
    <source>
        <dbReference type="ARBA" id="ARBA00023136"/>
    </source>
</evidence>
<dbReference type="EC" id="2.4.-.-" evidence="12"/>
<dbReference type="RefSeq" id="WP_253529271.1">
    <property type="nucleotide sequence ID" value="NZ_JAMZEL010000006.1"/>
</dbReference>
<feature type="active site" description="Proton donor" evidence="9">
    <location>
        <position position="672"/>
    </location>
</feature>
<keyword evidence="4 10" id="KW-0812">Transmembrane</keyword>
<feature type="transmembrane region" description="Helical" evidence="10">
    <location>
        <begin position="440"/>
        <end position="460"/>
    </location>
</feature>
<evidence type="ECO:0000256" key="10">
    <source>
        <dbReference type="SAM" id="Phobius"/>
    </source>
</evidence>
<feature type="domain" description="GH26" evidence="11">
    <location>
        <begin position="549"/>
        <end position="821"/>
    </location>
</feature>
<evidence type="ECO:0000256" key="8">
    <source>
        <dbReference type="ARBA" id="ARBA00023295"/>
    </source>
</evidence>
<evidence type="ECO:0000256" key="9">
    <source>
        <dbReference type="PROSITE-ProRule" id="PRU01100"/>
    </source>
</evidence>
<sequence length="1244" mass="142273">MKNQPLIKPPTKRELLTLRLMILLGVGSMVFFMANLLAESVRGNGALYAMLITAFFFTCLTTLYEWYHYFSITIPKVPPVNKTYTVDIFTTFCAGEPYEMIEETLRAIVAITYPHTTYLCDEADDPYLKRLCAQLGVHHVTRLDKKNAKAGNINNALRQSSGELCVVLDPDHVPAPDFLDPIVSHFNDPSIGFVQIVQAYKNSEESLIAKGAAQQTYQFYGPMMMTMNHYGTVLAIGANCTFRRAALESIGGHAAGLAEDMHTAMQLHAKGWKSVYVPAVLARGLVPSTLSAYYKQQLKWSRGVFDLLVTVYPKLFTQFTLRQKIHYALIPLHYLSGIIFFLNFLIPILSLCFHTSPMKMDITEFGLIALPFLTVVVLIRQFVQWWVMEDTERGFHVIGGLLMIGTWWVFILGFLYTLFGVNVPYVPTPKDGKEANNWPLNIPNLVILLLSLFSISYGLYTDWNPYNLTMSVFAGLNAVFMGFTVLISRQPQFRILAVRHKRLNSGLLFLREAKGHFWIIRRRIYTVVRRTPLLLSILLTCPIIYMVQFRQKGLPPTIYKDHRENFFMTGIDARSVNTMGTAFPLSGENKTHFDILSFHVRWASGFLSTRTLDSVYRNGSLPMITWVLPSRLSDNANVFERITNGSEDAYLLQFCRQFKALNRPVFIRFAPEADNLPNPAPNTAEAFRTAWKYMHDFFRNQGLYRVIWVWNPGTPDSIDEYFPGRQYVDWMAVSSLNEAHDSLPIKKQYWAFHKHPVFQSELPVMLIENENQSLSDKEAKSIRASFSEIKAVVISGRTAGPFGRLRRINDLTDESGRLVRKQNRFNKEKIEPIPKLLTSYGTAPQNVASTTIQRAFFVGTRGINYTKAQDWVKSPNPFRMSELLEDFYEMKTLGINTVKHSGPGIYDRNIIRAAEETGMKVHFSFWIDDHLDFVEEKNKLEQVRADILAVVSSYKDNKNIIGWNIGNAVFQELQFRYFKPDLIIQRDAYLFFVKNLVRSIKQIDPSRPVTIDVTLADDLPKTVHQMHRLMPEVDAFGIKVKASRAADFSLLKELSVPYFFRNITVSQYATLEPQKMGVFITNWQDIVNSGLVNFDGIKDFRRRQKTPFMQLRHLWKGTKAPAPPPMVKILKPALATIPATTLTYYALVHKESQWYLADSLPANVKFEWKLVQIGRFEQAVSLKELGSGPKIQVKIPENPSMYRLYLYVVEGTTVVDIIQTTLNTPLIVNKKTPDEQKSLSVYNK</sequence>
<keyword evidence="3 12" id="KW-0808">Transferase</keyword>
<dbReference type="SUPFAM" id="SSF51445">
    <property type="entry name" value="(Trans)glycosidases"/>
    <property type="match status" value="2"/>
</dbReference>
<dbReference type="InterPro" id="IPR022790">
    <property type="entry name" value="GH26_dom"/>
</dbReference>
<feature type="transmembrane region" description="Helical" evidence="10">
    <location>
        <begin position="365"/>
        <end position="383"/>
    </location>
</feature>
<feature type="transmembrane region" description="Helical" evidence="10">
    <location>
        <begin position="332"/>
        <end position="353"/>
    </location>
</feature>
<evidence type="ECO:0000256" key="2">
    <source>
        <dbReference type="ARBA" id="ARBA00022676"/>
    </source>
</evidence>
<feature type="transmembrane region" description="Helical" evidence="10">
    <location>
        <begin position="395"/>
        <end position="419"/>
    </location>
</feature>
<dbReference type="Gene3D" id="3.20.20.80">
    <property type="entry name" value="Glycosidases"/>
    <property type="match status" value="2"/>
</dbReference>
<evidence type="ECO:0000313" key="13">
    <source>
        <dbReference type="Proteomes" id="UP001204772"/>
    </source>
</evidence>
<evidence type="ECO:0000313" key="12">
    <source>
        <dbReference type="EMBL" id="MCP1384038.1"/>
    </source>
</evidence>
<dbReference type="GO" id="GO:0016757">
    <property type="term" value="F:glycosyltransferase activity"/>
    <property type="evidence" value="ECO:0007669"/>
    <property type="project" value="UniProtKB-KW"/>
</dbReference>
<keyword evidence="6 10" id="KW-1133">Transmembrane helix</keyword>
<feature type="transmembrane region" description="Helical" evidence="10">
    <location>
        <begin position="45"/>
        <end position="67"/>
    </location>
</feature>
<dbReference type="Proteomes" id="UP001204772">
    <property type="component" value="Unassembled WGS sequence"/>
</dbReference>
<protein>
    <submittedName>
        <fullName evidence="12">Glycosyltransferase</fullName>
        <ecNumber evidence="12">2.4.-.-</ecNumber>
    </submittedName>
</protein>
<keyword evidence="2 12" id="KW-0328">Glycosyltransferase</keyword>
<comment type="similarity">
    <text evidence="9">Belongs to the glycosyl hydrolase 26 family.</text>
</comment>
<accession>A0ABT1FQJ4</accession>
<evidence type="ECO:0000256" key="6">
    <source>
        <dbReference type="ARBA" id="ARBA00022989"/>
    </source>
</evidence>
<dbReference type="InterPro" id="IPR029044">
    <property type="entry name" value="Nucleotide-diphossugar_trans"/>
</dbReference>
<dbReference type="InterPro" id="IPR050321">
    <property type="entry name" value="Glycosyltr_2/OpgH_subfam"/>
</dbReference>
<feature type="active site" description="Nucleophile" evidence="9">
    <location>
        <position position="761"/>
    </location>
</feature>
<feature type="transmembrane region" description="Helical" evidence="10">
    <location>
        <begin position="531"/>
        <end position="549"/>
    </location>
</feature>
<feature type="transmembrane region" description="Helical" evidence="10">
    <location>
        <begin position="20"/>
        <end position="38"/>
    </location>
</feature>
<dbReference type="Gene3D" id="3.90.550.10">
    <property type="entry name" value="Spore Coat Polysaccharide Biosynthesis Protein SpsA, Chain A"/>
    <property type="match status" value="1"/>
</dbReference>
<name>A0ABT1FQJ4_9BACT</name>
<dbReference type="Pfam" id="PF13641">
    <property type="entry name" value="Glyco_tranf_2_3"/>
    <property type="match status" value="1"/>
</dbReference>
<dbReference type="CDD" id="cd06421">
    <property type="entry name" value="CESA_CelA_like"/>
    <property type="match status" value="1"/>
</dbReference>
<keyword evidence="8 9" id="KW-0326">Glycosidase</keyword>
<keyword evidence="5 9" id="KW-0378">Hydrolase</keyword>
<gene>
    <name evidence="12" type="ORF">NCI00_16445</name>
</gene>
<dbReference type="PANTHER" id="PTHR43867">
    <property type="entry name" value="CELLULOSE SYNTHASE CATALYTIC SUBUNIT A [UDP-FORMING]"/>
    <property type="match status" value="1"/>
</dbReference>
<evidence type="ECO:0000256" key="1">
    <source>
        <dbReference type="ARBA" id="ARBA00004141"/>
    </source>
</evidence>
<evidence type="ECO:0000259" key="11">
    <source>
        <dbReference type="PROSITE" id="PS51764"/>
    </source>
</evidence>
<dbReference type="InterPro" id="IPR017853">
    <property type="entry name" value="GH"/>
</dbReference>
<dbReference type="SUPFAM" id="SSF53448">
    <property type="entry name" value="Nucleotide-diphospho-sugar transferases"/>
    <property type="match status" value="1"/>
</dbReference>
<evidence type="ECO:0000256" key="4">
    <source>
        <dbReference type="ARBA" id="ARBA00022692"/>
    </source>
</evidence>
<dbReference type="PANTHER" id="PTHR43867:SF2">
    <property type="entry name" value="CELLULOSE SYNTHASE CATALYTIC SUBUNIT A [UDP-FORMING]"/>
    <property type="match status" value="1"/>
</dbReference>
<comment type="subcellular location">
    <subcellularLocation>
        <location evidence="1">Membrane</location>
        <topology evidence="1">Multi-pass membrane protein</topology>
    </subcellularLocation>
</comment>
<evidence type="ECO:0000256" key="3">
    <source>
        <dbReference type="ARBA" id="ARBA00022679"/>
    </source>
</evidence>
<evidence type="ECO:0000256" key="5">
    <source>
        <dbReference type="ARBA" id="ARBA00022801"/>
    </source>
</evidence>
<dbReference type="PROSITE" id="PS51764">
    <property type="entry name" value="GH26"/>
    <property type="match status" value="1"/>
</dbReference>
<proteinExistence type="inferred from homology"/>
<organism evidence="12 13">
    <name type="scientific">Runella salmonicolor</name>
    <dbReference type="NCBI Taxonomy" id="2950278"/>
    <lineage>
        <taxon>Bacteria</taxon>
        <taxon>Pseudomonadati</taxon>
        <taxon>Bacteroidota</taxon>
        <taxon>Cytophagia</taxon>
        <taxon>Cytophagales</taxon>
        <taxon>Spirosomataceae</taxon>
        <taxon>Runella</taxon>
    </lineage>
</organism>
<feature type="transmembrane region" description="Helical" evidence="10">
    <location>
        <begin position="466"/>
        <end position="487"/>
    </location>
</feature>